<organism evidence="1 2">
    <name type="scientific">Pseudochryseolinea flava</name>
    <dbReference type="NCBI Taxonomy" id="2059302"/>
    <lineage>
        <taxon>Bacteria</taxon>
        <taxon>Pseudomonadati</taxon>
        <taxon>Bacteroidota</taxon>
        <taxon>Cytophagia</taxon>
        <taxon>Cytophagales</taxon>
        <taxon>Fulvivirgaceae</taxon>
        <taxon>Pseudochryseolinea</taxon>
    </lineage>
</organism>
<evidence type="ECO:0000313" key="2">
    <source>
        <dbReference type="Proteomes" id="UP000251889"/>
    </source>
</evidence>
<name>A0A364XXK5_9BACT</name>
<comment type="caution">
    <text evidence="1">The sequence shown here is derived from an EMBL/GenBank/DDBJ whole genome shotgun (WGS) entry which is preliminary data.</text>
</comment>
<accession>A0A364XXK5</accession>
<keyword evidence="2" id="KW-1185">Reference proteome</keyword>
<evidence type="ECO:0000313" key="1">
    <source>
        <dbReference type="EMBL" id="RAV98954.1"/>
    </source>
</evidence>
<dbReference type="EMBL" id="QMFY01000014">
    <property type="protein sequence ID" value="RAV98954.1"/>
    <property type="molecule type" value="Genomic_DNA"/>
</dbReference>
<sequence>MEQVLQQSISLNFRRKSGKFELLVRGERIEQNVCEFLQTISYLVGKDVEEHLLNPSDEFDQVRIPLTCKGKVVTLDLADFIHFRELYSRQMFLLKLEDLLNRKGISPSI</sequence>
<proteinExistence type="predicted"/>
<dbReference type="RefSeq" id="WP_112749063.1">
    <property type="nucleotide sequence ID" value="NZ_QMFY01000014.1"/>
</dbReference>
<dbReference type="Proteomes" id="UP000251889">
    <property type="component" value="Unassembled WGS sequence"/>
</dbReference>
<reference evidence="1 2" key="1">
    <citation type="submission" date="2018-06" db="EMBL/GenBank/DDBJ databases">
        <title>Chryseolinea flavus sp. nov., a member of the phylum Bacteroidetes isolated from soil.</title>
        <authorList>
            <person name="Li Y."/>
            <person name="Wang J."/>
        </authorList>
    </citation>
    <scope>NUCLEOTIDE SEQUENCE [LARGE SCALE GENOMIC DNA]</scope>
    <source>
        <strain evidence="1 2">SDU1-6</strain>
    </source>
</reference>
<gene>
    <name evidence="1" type="ORF">DQQ10_21910</name>
</gene>
<dbReference type="AlphaFoldDB" id="A0A364XXK5"/>
<protein>
    <submittedName>
        <fullName evidence="1">Uncharacterized protein</fullName>
    </submittedName>
</protein>